<dbReference type="NCBIfam" id="NF045806">
    <property type="entry name" value="GvpO_arch_Nterm"/>
    <property type="match status" value="1"/>
</dbReference>
<organism evidence="2 3">
    <name type="scientific">Natrinema saccharevitans</name>
    <dbReference type="NCBI Taxonomy" id="301967"/>
    <lineage>
        <taxon>Archaea</taxon>
        <taxon>Methanobacteriati</taxon>
        <taxon>Methanobacteriota</taxon>
        <taxon>Stenosarchaea group</taxon>
        <taxon>Halobacteria</taxon>
        <taxon>Halobacteriales</taxon>
        <taxon>Natrialbaceae</taxon>
        <taxon>Natrinema</taxon>
    </lineage>
</organism>
<dbReference type="Proteomes" id="UP000189370">
    <property type="component" value="Unassembled WGS sequence"/>
</dbReference>
<accession>A0A1S8AWI8</accession>
<reference evidence="3" key="1">
    <citation type="submission" date="2016-04" db="EMBL/GenBank/DDBJ databases">
        <authorList>
            <person name="Chen S.-C."/>
            <person name="Lai M.-C."/>
        </authorList>
    </citation>
    <scope>NUCLEOTIDE SEQUENCE [LARGE SCALE GENOMIC DNA]</scope>
    <source>
        <strain evidence="3">AB14</strain>
    </source>
</reference>
<gene>
    <name evidence="2" type="ORF">A6E15_06790</name>
</gene>
<dbReference type="Pfam" id="PF19067">
    <property type="entry name" value="DUF5763"/>
    <property type="match status" value="1"/>
</dbReference>
<evidence type="ECO:0000313" key="3">
    <source>
        <dbReference type="Proteomes" id="UP000189370"/>
    </source>
</evidence>
<dbReference type="STRING" id="301967.A6E15_06790"/>
<name>A0A1S8AWI8_9EURY</name>
<protein>
    <submittedName>
        <fullName evidence="2">Gas vesicle protein</fullName>
    </submittedName>
</protein>
<feature type="compositionally biased region" description="Basic and acidic residues" evidence="1">
    <location>
        <begin position="15"/>
        <end position="27"/>
    </location>
</feature>
<feature type="region of interest" description="Disordered" evidence="1">
    <location>
        <begin position="1"/>
        <end position="82"/>
    </location>
</feature>
<evidence type="ECO:0000313" key="2">
    <source>
        <dbReference type="EMBL" id="OLZ40714.1"/>
    </source>
</evidence>
<dbReference type="InterPro" id="IPR008634">
    <property type="entry name" value="Gas-vesicle_GvpO"/>
</dbReference>
<dbReference type="AlphaFoldDB" id="A0A1S8AWI8"/>
<dbReference type="GO" id="GO:0031412">
    <property type="term" value="P:gas vesicle organization"/>
    <property type="evidence" value="ECO:0007669"/>
    <property type="project" value="InterPro"/>
</dbReference>
<keyword evidence="3" id="KW-1185">Reference proteome</keyword>
<dbReference type="OrthoDB" id="205220at2157"/>
<evidence type="ECO:0000256" key="1">
    <source>
        <dbReference type="SAM" id="MobiDB-lite"/>
    </source>
</evidence>
<comment type="caution">
    <text evidence="2">The sequence shown here is derived from an EMBL/GenBank/DDBJ whole genome shotgun (WGS) entry which is preliminary data.</text>
</comment>
<proteinExistence type="predicted"/>
<dbReference type="InterPro" id="IPR043914">
    <property type="entry name" value="DUF5763"/>
</dbReference>
<dbReference type="RefSeq" id="WP_076144969.1">
    <property type="nucleotide sequence ID" value="NZ_LWLN01000001.1"/>
</dbReference>
<dbReference type="Pfam" id="PF05800">
    <property type="entry name" value="GvpO"/>
    <property type="match status" value="1"/>
</dbReference>
<sequence>MAEADTQSRAQRKARTADGERCSRPAGEDGFCYQHDESDPTVSDSQASQEEEQGESKEIEEPRSRGTTHMTADEMTDPDEVEAEVDVEQEEIAGILAVRETVQSTAGQLIGHEFDGVSEISPTDDGWRAVVEVVERRAVPDTQDIIGRYEIELDPGATVHGYRRVDRYRRGDTAQFE</sequence>
<feature type="compositionally biased region" description="Basic and acidic residues" evidence="1">
    <location>
        <begin position="54"/>
        <end position="64"/>
    </location>
</feature>
<dbReference type="EMBL" id="LWLN01000001">
    <property type="protein sequence ID" value="OLZ40714.1"/>
    <property type="molecule type" value="Genomic_DNA"/>
</dbReference>
<dbReference type="InterPro" id="IPR054824">
    <property type="entry name" value="GvpO-like_N"/>
</dbReference>